<dbReference type="AlphaFoldDB" id="A0A1E4TF23"/>
<proteinExistence type="predicted"/>
<name>A0A1E4TF23_9ASCO</name>
<dbReference type="EMBL" id="KV453842">
    <property type="protein sequence ID" value="ODV90293.1"/>
    <property type="molecule type" value="Genomic_DNA"/>
</dbReference>
<reference evidence="2" key="1">
    <citation type="submission" date="2016-02" db="EMBL/GenBank/DDBJ databases">
        <title>Comparative genomics of biotechnologically important yeasts.</title>
        <authorList>
            <consortium name="DOE Joint Genome Institute"/>
            <person name="Riley R."/>
            <person name="Haridas S."/>
            <person name="Wolfe K.H."/>
            <person name="Lopes M.R."/>
            <person name="Hittinger C.T."/>
            <person name="Goker M."/>
            <person name="Salamov A."/>
            <person name="Wisecaver J."/>
            <person name="Long T.M."/>
            <person name="Aerts A.L."/>
            <person name="Barry K."/>
            <person name="Choi C."/>
            <person name="Clum A."/>
            <person name="Coughlan A.Y."/>
            <person name="Deshpande S."/>
            <person name="Douglass A.P."/>
            <person name="Hanson S.J."/>
            <person name="Klenk H.-P."/>
            <person name="Labutti K."/>
            <person name="Lapidus A."/>
            <person name="Lindquist E."/>
            <person name="Lipzen A."/>
            <person name="Meier-Kolthoff J.P."/>
            <person name="Ohm R.A."/>
            <person name="Otillar R.P."/>
            <person name="Pangilinan J."/>
            <person name="Peng Y."/>
            <person name="Rokas A."/>
            <person name="Rosa C.A."/>
            <person name="Scheuner C."/>
            <person name="Sibirny A.A."/>
            <person name="Slot J.C."/>
            <person name="Stielow J.B."/>
            <person name="Sun H."/>
            <person name="Kurtzman C.P."/>
            <person name="Blackwell M."/>
            <person name="Jeffries T.W."/>
            <person name="Grigoriev I.V."/>
        </authorList>
    </citation>
    <scope>NUCLEOTIDE SEQUENCE [LARGE SCALE GENOMIC DNA]</scope>
    <source>
        <strain evidence="2">NRRL Y-17796</strain>
    </source>
</reference>
<protein>
    <submittedName>
        <fullName evidence="1">Uncharacterized protein</fullName>
    </submittedName>
</protein>
<evidence type="ECO:0000313" key="2">
    <source>
        <dbReference type="Proteomes" id="UP000095023"/>
    </source>
</evidence>
<organism evidence="1 2">
    <name type="scientific">Tortispora caseinolytica NRRL Y-17796</name>
    <dbReference type="NCBI Taxonomy" id="767744"/>
    <lineage>
        <taxon>Eukaryota</taxon>
        <taxon>Fungi</taxon>
        <taxon>Dikarya</taxon>
        <taxon>Ascomycota</taxon>
        <taxon>Saccharomycotina</taxon>
        <taxon>Trigonopsidomycetes</taxon>
        <taxon>Trigonopsidales</taxon>
        <taxon>Trigonopsidaceae</taxon>
        <taxon>Tortispora</taxon>
    </lineage>
</organism>
<evidence type="ECO:0000313" key="1">
    <source>
        <dbReference type="EMBL" id="ODV90293.1"/>
    </source>
</evidence>
<sequence>MTKTLSGSQNESIFNCVAAKLKNRSADSAIQQEDVFRAIRNSVISIRRRPPSYMLHVQPHFEKISLIRTDLIAFYAAEYILSIVSAVGEYARDMTAHMFFYP</sequence>
<accession>A0A1E4TF23</accession>
<gene>
    <name evidence="1" type="ORF">CANCADRAFT_104683</name>
</gene>
<dbReference type="Proteomes" id="UP000095023">
    <property type="component" value="Unassembled WGS sequence"/>
</dbReference>
<keyword evidence="2" id="KW-1185">Reference proteome</keyword>